<dbReference type="PANTHER" id="PTHR43237">
    <property type="entry name" value="NADP-DEPENDENT MALIC ENZYME"/>
    <property type="match status" value="1"/>
</dbReference>
<dbReference type="PANTHER" id="PTHR43237:SF4">
    <property type="entry name" value="NADP-DEPENDENT MALIC ENZYME"/>
    <property type="match status" value="1"/>
</dbReference>
<accession>A0A975Y0X7</accession>
<dbReference type="GO" id="GO:0016616">
    <property type="term" value="F:oxidoreductase activity, acting on the CH-OH group of donors, NAD or NADP as acceptor"/>
    <property type="evidence" value="ECO:0007669"/>
    <property type="project" value="InterPro"/>
</dbReference>
<dbReference type="SMART" id="SM01274">
    <property type="entry name" value="malic"/>
    <property type="match status" value="1"/>
</dbReference>
<evidence type="ECO:0000256" key="2">
    <source>
        <dbReference type="ARBA" id="ARBA00023002"/>
    </source>
</evidence>
<gene>
    <name evidence="5" type="ORF">KRR39_03460</name>
</gene>
<dbReference type="Pfam" id="PF00390">
    <property type="entry name" value="malic"/>
    <property type="match status" value="1"/>
</dbReference>
<dbReference type="InterPro" id="IPR012302">
    <property type="entry name" value="Malic_NAD-bd"/>
</dbReference>
<sequence>MSQTPEPTDPAAARAADPVFDLHRGGKMEIASTVALDGRDDLSMAYTPGVARVCEAIAAEPDLVDDYTWVSNTVAVVTDGTAVLGLGDIGPAAAMPVMEGKAVLFKQFGGVDAVPLCLATQDVDEIVETVVRLAPSFGGINLEDISAPRCFEIEQRLKDLLDIPVFHDDQHGTAVVALAALEGALRITGRDVTTARIVISGAGAAGVAVARILLAAGVTDLAVTDRRGVLHSARGDLTPVKLALAVDTADRTGRTGLLADALDGADVYIGVSGGNVPEEVVARMAPDAVIFGLANPTPEVHPDVAARHARVVATGRSDYPNQINNVLAFPGIFRGAFNVRATAITEGMKLAAANALAALVGDDLAVDYIVPSPFDPRVGPAVSAAVAAAARADGVARR</sequence>
<dbReference type="GO" id="GO:0051287">
    <property type="term" value="F:NAD binding"/>
    <property type="evidence" value="ECO:0007669"/>
    <property type="project" value="InterPro"/>
</dbReference>
<dbReference type="RefSeq" id="WP_216940763.1">
    <property type="nucleotide sequence ID" value="NZ_CP077062.1"/>
</dbReference>
<keyword evidence="2" id="KW-0560">Oxidoreductase</keyword>
<dbReference type="GO" id="GO:0004470">
    <property type="term" value="F:malic enzyme activity"/>
    <property type="evidence" value="ECO:0007669"/>
    <property type="project" value="InterPro"/>
</dbReference>
<feature type="domain" description="Malic enzyme NAD-binding" evidence="3">
    <location>
        <begin position="170"/>
        <end position="391"/>
    </location>
</feature>
<dbReference type="InterPro" id="IPR012301">
    <property type="entry name" value="Malic_N_dom"/>
</dbReference>
<name>A0A975Y0X7_9ACTN</name>
<dbReference type="SMART" id="SM00919">
    <property type="entry name" value="Malic_M"/>
    <property type="match status" value="1"/>
</dbReference>
<dbReference type="Proteomes" id="UP000683575">
    <property type="component" value="Chromosome"/>
</dbReference>
<dbReference type="FunFam" id="3.40.50.10380:FF:000003">
    <property type="entry name" value="NADP-dependent malic enzyme"/>
    <property type="match status" value="1"/>
</dbReference>
<dbReference type="InterPro" id="IPR001891">
    <property type="entry name" value="Malic_OxRdtase"/>
</dbReference>
<dbReference type="KEGG" id="nps:KRR39_03460"/>
<feature type="domain" description="Malic enzyme N-terminal" evidence="4">
    <location>
        <begin position="25"/>
        <end position="158"/>
    </location>
</feature>
<evidence type="ECO:0000256" key="1">
    <source>
        <dbReference type="ARBA" id="ARBA00008785"/>
    </source>
</evidence>
<evidence type="ECO:0000259" key="3">
    <source>
        <dbReference type="SMART" id="SM00919"/>
    </source>
</evidence>
<dbReference type="PIRSF" id="PIRSF000106">
    <property type="entry name" value="ME"/>
    <property type="match status" value="1"/>
</dbReference>
<dbReference type="EMBL" id="CP077062">
    <property type="protein sequence ID" value="QWZ08917.1"/>
    <property type="molecule type" value="Genomic_DNA"/>
</dbReference>
<comment type="similarity">
    <text evidence="1">Belongs to the malic enzymes family.</text>
</comment>
<evidence type="ECO:0000259" key="4">
    <source>
        <dbReference type="SMART" id="SM01274"/>
    </source>
</evidence>
<protein>
    <submittedName>
        <fullName evidence="5">NADP-dependent malic enzyme</fullName>
    </submittedName>
</protein>
<keyword evidence="6" id="KW-1185">Reference proteome</keyword>
<reference evidence="5" key="1">
    <citation type="submission" date="2021-06" db="EMBL/GenBank/DDBJ databases">
        <title>Complete genome sequence of Nocardioides sp. G188.</title>
        <authorList>
            <person name="Im W.-T."/>
        </authorList>
    </citation>
    <scope>NUCLEOTIDE SEQUENCE</scope>
    <source>
        <strain evidence="5">G188</strain>
    </source>
</reference>
<evidence type="ECO:0000313" key="6">
    <source>
        <dbReference type="Proteomes" id="UP000683575"/>
    </source>
</evidence>
<evidence type="ECO:0000313" key="5">
    <source>
        <dbReference type="EMBL" id="QWZ08917.1"/>
    </source>
</evidence>
<organism evidence="5 6">
    <name type="scientific">Nocardioides panacis</name>
    <dbReference type="NCBI Taxonomy" id="2849501"/>
    <lineage>
        <taxon>Bacteria</taxon>
        <taxon>Bacillati</taxon>
        <taxon>Actinomycetota</taxon>
        <taxon>Actinomycetes</taxon>
        <taxon>Propionibacteriales</taxon>
        <taxon>Nocardioidaceae</taxon>
        <taxon>Nocardioides</taxon>
    </lineage>
</organism>
<dbReference type="InterPro" id="IPR051674">
    <property type="entry name" value="Malate_Decarboxylase"/>
</dbReference>
<dbReference type="Pfam" id="PF03949">
    <property type="entry name" value="Malic_M"/>
    <property type="match status" value="1"/>
</dbReference>
<proteinExistence type="inferred from homology"/>
<dbReference type="AlphaFoldDB" id="A0A975Y0X7"/>